<reference evidence="2" key="3">
    <citation type="submission" date="2023-05" db="EMBL/GenBank/DDBJ databases">
        <authorList>
            <person name="Smith C.H."/>
        </authorList>
    </citation>
    <scope>NUCLEOTIDE SEQUENCE</scope>
    <source>
        <strain evidence="2">CHS0354</strain>
        <tissue evidence="2">Mantle</tissue>
    </source>
</reference>
<dbReference type="EMBL" id="JAEAOA010001706">
    <property type="protein sequence ID" value="KAK3576466.1"/>
    <property type="molecule type" value="Genomic_DNA"/>
</dbReference>
<feature type="compositionally biased region" description="Acidic residues" evidence="1">
    <location>
        <begin position="8"/>
        <end position="21"/>
    </location>
</feature>
<dbReference type="Proteomes" id="UP001195483">
    <property type="component" value="Unassembled WGS sequence"/>
</dbReference>
<gene>
    <name evidence="2" type="ORF">CHS0354_028514</name>
</gene>
<feature type="region of interest" description="Disordered" evidence="1">
    <location>
        <begin position="83"/>
        <end position="117"/>
    </location>
</feature>
<dbReference type="AlphaFoldDB" id="A0AAE0VG57"/>
<sequence>MDLLANYGEDDSSPPENEATDTDTKHSDTVSPRFGSILDDEWASFEKMIAGDGTSTSTQELSAADQFLLNGMISYPGMAATNCWQGNEDDSSGAEQSEESRSLSSPDAADIGKSDVL</sequence>
<comment type="caution">
    <text evidence="2">The sequence shown here is derived from an EMBL/GenBank/DDBJ whole genome shotgun (WGS) entry which is preliminary data.</text>
</comment>
<proteinExistence type="predicted"/>
<evidence type="ECO:0000313" key="2">
    <source>
        <dbReference type="EMBL" id="KAK3576466.1"/>
    </source>
</evidence>
<name>A0AAE0VG57_9BIVA</name>
<accession>A0AAE0VG57</accession>
<reference evidence="2" key="2">
    <citation type="journal article" date="2021" name="Genome Biol. Evol.">
        <title>Developing a high-quality reference genome for a parasitic bivalve with doubly uniparental inheritance (Bivalvia: Unionida).</title>
        <authorList>
            <person name="Smith C.H."/>
        </authorList>
    </citation>
    <scope>NUCLEOTIDE SEQUENCE</scope>
    <source>
        <strain evidence="2">CHS0354</strain>
        <tissue evidence="2">Mantle</tissue>
    </source>
</reference>
<reference evidence="2" key="1">
    <citation type="journal article" date="2021" name="Genome Biol. Evol.">
        <title>A High-Quality Reference Genome for a Parasitic Bivalve with Doubly Uniparental Inheritance (Bivalvia: Unionida).</title>
        <authorList>
            <person name="Smith C.H."/>
        </authorList>
    </citation>
    <scope>NUCLEOTIDE SEQUENCE</scope>
    <source>
        <strain evidence="2">CHS0354</strain>
    </source>
</reference>
<evidence type="ECO:0000313" key="3">
    <source>
        <dbReference type="Proteomes" id="UP001195483"/>
    </source>
</evidence>
<feature type="region of interest" description="Disordered" evidence="1">
    <location>
        <begin position="1"/>
        <end position="33"/>
    </location>
</feature>
<protein>
    <submittedName>
        <fullName evidence="2">Uncharacterized protein</fullName>
    </submittedName>
</protein>
<evidence type="ECO:0000256" key="1">
    <source>
        <dbReference type="SAM" id="MobiDB-lite"/>
    </source>
</evidence>
<organism evidence="2 3">
    <name type="scientific">Potamilus streckersoni</name>
    <dbReference type="NCBI Taxonomy" id="2493646"/>
    <lineage>
        <taxon>Eukaryota</taxon>
        <taxon>Metazoa</taxon>
        <taxon>Spiralia</taxon>
        <taxon>Lophotrochozoa</taxon>
        <taxon>Mollusca</taxon>
        <taxon>Bivalvia</taxon>
        <taxon>Autobranchia</taxon>
        <taxon>Heteroconchia</taxon>
        <taxon>Palaeoheterodonta</taxon>
        <taxon>Unionida</taxon>
        <taxon>Unionoidea</taxon>
        <taxon>Unionidae</taxon>
        <taxon>Ambleminae</taxon>
        <taxon>Lampsilini</taxon>
        <taxon>Potamilus</taxon>
    </lineage>
</organism>
<keyword evidence="3" id="KW-1185">Reference proteome</keyword>